<name>I5AW48_EUBC6</name>
<accession>I5AW48</accession>
<proteinExistence type="predicted"/>
<dbReference type="AlphaFoldDB" id="I5AW48"/>
<dbReference type="HOGENOM" id="CLU_2769667_0_0_9"/>
<sequence>MARTVDIDAKIEQQEQKILKLQEQLEEAQNEYDRLVEKKNEADMKKILGAYVKSKRSMEEVIDFLKGKN</sequence>
<evidence type="ECO:0000313" key="2">
    <source>
        <dbReference type="EMBL" id="EIM58021.1"/>
    </source>
</evidence>
<reference evidence="2 3" key="1">
    <citation type="submission" date="2010-08" db="EMBL/GenBank/DDBJ databases">
        <authorList>
            <consortium name="US DOE Joint Genome Institute (JGI-PGF)"/>
            <person name="Lucas S."/>
            <person name="Copeland A."/>
            <person name="Lapidus A."/>
            <person name="Cheng J.-F."/>
            <person name="Bruce D."/>
            <person name="Goodwin L."/>
            <person name="Pitluck S."/>
            <person name="Land M.L."/>
            <person name="Hauser L."/>
            <person name="Chang Y.-J."/>
            <person name="Anderson I.J."/>
            <person name="Johnson E."/>
            <person name="Mulhopadhyay B."/>
            <person name="Kyrpides N."/>
            <person name="Woyke T.J."/>
        </authorList>
    </citation>
    <scope>NUCLEOTIDE SEQUENCE [LARGE SCALE GENOMIC DNA]</scope>
    <source>
        <strain evidence="2 3">6</strain>
    </source>
</reference>
<protein>
    <submittedName>
        <fullName evidence="2">Uncharacterized protein</fullName>
    </submittedName>
</protein>
<evidence type="ECO:0000313" key="3">
    <source>
        <dbReference type="Proteomes" id="UP000005753"/>
    </source>
</evidence>
<keyword evidence="3" id="KW-1185">Reference proteome</keyword>
<dbReference type="OrthoDB" id="9880502at2"/>
<organism evidence="2 3">
    <name type="scientific">Eubacterium cellulosolvens (strain ATCC 43171 / JCM 9499 / 6)</name>
    <name type="common">Cillobacterium cellulosolvens</name>
    <dbReference type="NCBI Taxonomy" id="633697"/>
    <lineage>
        <taxon>Bacteria</taxon>
        <taxon>Bacillati</taxon>
        <taxon>Bacillota</taxon>
        <taxon>Clostridia</taxon>
        <taxon>Eubacteriales</taxon>
        <taxon>Eubacteriaceae</taxon>
        <taxon>Eubacterium</taxon>
    </lineage>
</organism>
<evidence type="ECO:0000256" key="1">
    <source>
        <dbReference type="SAM" id="Coils"/>
    </source>
</evidence>
<feature type="coiled-coil region" evidence="1">
    <location>
        <begin position="4"/>
        <end position="45"/>
    </location>
</feature>
<dbReference type="Proteomes" id="UP000005753">
    <property type="component" value="Chromosome"/>
</dbReference>
<reference evidence="2 3" key="2">
    <citation type="submission" date="2012-02" db="EMBL/GenBank/DDBJ databases">
        <title>Improved High-Quality Draft sequence of Eubacterium cellulosolvens 6.</title>
        <authorList>
            <consortium name="US DOE Joint Genome Institute"/>
            <person name="Lucas S."/>
            <person name="Han J."/>
            <person name="Lapidus A."/>
            <person name="Cheng J.-F."/>
            <person name="Goodwin L."/>
            <person name="Pitluck S."/>
            <person name="Peters L."/>
            <person name="Mikhailova N."/>
            <person name="Gu W."/>
            <person name="Detter J.C."/>
            <person name="Han C."/>
            <person name="Tapia R."/>
            <person name="Land M."/>
            <person name="Hauser L."/>
            <person name="Kyrpides N."/>
            <person name="Ivanova N."/>
            <person name="Pagani I."/>
            <person name="Johnson E."/>
            <person name="Mukhopadhyay B."/>
            <person name="Anderson I."/>
            <person name="Woyke T."/>
        </authorList>
    </citation>
    <scope>NUCLEOTIDE SEQUENCE [LARGE SCALE GENOMIC DNA]</scope>
    <source>
        <strain evidence="2 3">6</strain>
    </source>
</reference>
<gene>
    <name evidence="2" type="ORF">EubceDRAFT1_2271</name>
</gene>
<dbReference type="EMBL" id="CM001487">
    <property type="protein sequence ID" value="EIM58021.1"/>
    <property type="molecule type" value="Genomic_DNA"/>
</dbReference>
<keyword evidence="1" id="KW-0175">Coiled coil</keyword>